<organism evidence="1">
    <name type="scientific">Rhizophora mucronata</name>
    <name type="common">Asiatic mangrove</name>
    <dbReference type="NCBI Taxonomy" id="61149"/>
    <lineage>
        <taxon>Eukaryota</taxon>
        <taxon>Viridiplantae</taxon>
        <taxon>Streptophyta</taxon>
        <taxon>Embryophyta</taxon>
        <taxon>Tracheophyta</taxon>
        <taxon>Spermatophyta</taxon>
        <taxon>Magnoliopsida</taxon>
        <taxon>eudicotyledons</taxon>
        <taxon>Gunneridae</taxon>
        <taxon>Pentapetalae</taxon>
        <taxon>rosids</taxon>
        <taxon>fabids</taxon>
        <taxon>Malpighiales</taxon>
        <taxon>Rhizophoraceae</taxon>
        <taxon>Rhizophora</taxon>
    </lineage>
</organism>
<accession>A0A2P2LSI7</accession>
<dbReference type="AlphaFoldDB" id="A0A2P2LSI7"/>
<name>A0A2P2LSI7_RHIMU</name>
<sequence>MNVGKAIRNHSSVFQDNIHINVISLFVKTSNVFIKMPFHSLLLGRES</sequence>
<proteinExistence type="predicted"/>
<dbReference type="EMBL" id="GGEC01040452">
    <property type="protein sequence ID" value="MBX20936.1"/>
    <property type="molecule type" value="Transcribed_RNA"/>
</dbReference>
<protein>
    <submittedName>
        <fullName evidence="1">Uncharacterized protein</fullName>
    </submittedName>
</protein>
<evidence type="ECO:0000313" key="1">
    <source>
        <dbReference type="EMBL" id="MBX20936.1"/>
    </source>
</evidence>
<reference evidence="1" key="1">
    <citation type="submission" date="2018-02" db="EMBL/GenBank/DDBJ databases">
        <title>Rhizophora mucronata_Transcriptome.</title>
        <authorList>
            <person name="Meera S.P."/>
            <person name="Sreeshan A."/>
            <person name="Augustine A."/>
        </authorList>
    </citation>
    <scope>NUCLEOTIDE SEQUENCE</scope>
    <source>
        <tissue evidence="1">Leaf</tissue>
    </source>
</reference>